<feature type="repeat" description="WD" evidence="3">
    <location>
        <begin position="251"/>
        <end position="295"/>
    </location>
</feature>
<dbReference type="InterPro" id="IPR001680">
    <property type="entry name" value="WD40_rpt"/>
</dbReference>
<dbReference type="HAMAP" id="MF_03037">
    <property type="entry name" value="ciao1"/>
    <property type="match status" value="1"/>
</dbReference>
<protein>
    <submittedName>
        <fullName evidence="4">Uncharacterized protein</fullName>
    </submittedName>
</protein>
<dbReference type="PROSITE" id="PS50294">
    <property type="entry name" value="WD_REPEATS_REGION"/>
    <property type="match status" value="4"/>
</dbReference>
<dbReference type="STRING" id="1094619.G4ZIQ5"/>
<dbReference type="InterPro" id="IPR020472">
    <property type="entry name" value="WD40_PAC1"/>
</dbReference>
<evidence type="ECO:0000256" key="3">
    <source>
        <dbReference type="PROSITE-ProRule" id="PRU00221"/>
    </source>
</evidence>
<dbReference type="KEGG" id="psoj:PHYSODRAFT_500180"/>
<dbReference type="GO" id="GO:0097361">
    <property type="term" value="C:cytosolic [4Fe-4S] assembly targeting complex"/>
    <property type="evidence" value="ECO:0007669"/>
    <property type="project" value="InterPro"/>
</dbReference>
<dbReference type="InterPro" id="IPR028608">
    <property type="entry name" value="CIAO1/Cia1"/>
</dbReference>
<proteinExistence type="inferred from homology"/>
<keyword evidence="1 3" id="KW-0853">WD repeat</keyword>
<dbReference type="InterPro" id="IPR015943">
    <property type="entry name" value="WD40/YVTN_repeat-like_dom_sf"/>
</dbReference>
<keyword evidence="5" id="KW-1185">Reference proteome</keyword>
<dbReference type="PROSITE" id="PS50082">
    <property type="entry name" value="WD_REPEATS_2"/>
    <property type="match status" value="5"/>
</dbReference>
<gene>
    <name evidence="4" type="ORF">PHYSODRAFT_500180</name>
</gene>
<dbReference type="GO" id="GO:0016226">
    <property type="term" value="P:iron-sulfur cluster assembly"/>
    <property type="evidence" value="ECO:0007669"/>
    <property type="project" value="InterPro"/>
</dbReference>
<keyword evidence="2" id="KW-0677">Repeat</keyword>
<sequence>LGVRGHPRGRAGPHHPRLRYRARCRSPDGRYLASVSFDATTVIWEKQGSSYEVISSLEGHESEVKSVAWSPSGSYLATCSRDKSVWIWEADADTDFECISVLHGHTQDVKFVAWHPTEDLLVSASYDDTVRIWAENDDDWYCKETLAGHTSTVWGVALNPQGTQMASVSDDTDVVVWQRDVNSKEVNEDGSPKEWKQAFTVSGCHERTIFSVDWSKHGDLLVTGAADNAIRVFQGQPTDSPSSFELAVQQKEAHASDINCVRWSPQLQEDGGKKALLLASASDDGLVRIWKLQLP</sequence>
<evidence type="ECO:0000313" key="4">
    <source>
        <dbReference type="EMBL" id="EGZ17716.1"/>
    </source>
</evidence>
<dbReference type="RefSeq" id="XP_009526774.1">
    <property type="nucleotide sequence ID" value="XM_009528479.1"/>
</dbReference>
<dbReference type="Proteomes" id="UP000002640">
    <property type="component" value="Unassembled WGS sequence"/>
</dbReference>
<feature type="non-terminal residue" evidence="4">
    <location>
        <position position="1"/>
    </location>
</feature>
<dbReference type="InterPro" id="IPR036322">
    <property type="entry name" value="WD40_repeat_dom_sf"/>
</dbReference>
<dbReference type="SMR" id="G4ZIQ5"/>
<dbReference type="Gene3D" id="2.130.10.10">
    <property type="entry name" value="YVTN repeat-like/Quinoprotein amine dehydrogenase"/>
    <property type="match status" value="1"/>
</dbReference>
<dbReference type="EMBL" id="JH159154">
    <property type="protein sequence ID" value="EGZ17716.1"/>
    <property type="molecule type" value="Genomic_DNA"/>
</dbReference>
<dbReference type="GeneID" id="20657798"/>
<dbReference type="SUPFAM" id="SSF50978">
    <property type="entry name" value="WD40 repeat-like"/>
    <property type="match status" value="1"/>
</dbReference>
<accession>G4ZIQ5</accession>
<reference evidence="4 5" key="1">
    <citation type="journal article" date="2006" name="Science">
        <title>Phytophthora genome sequences uncover evolutionary origins and mechanisms of pathogenesis.</title>
        <authorList>
            <person name="Tyler B.M."/>
            <person name="Tripathy S."/>
            <person name="Zhang X."/>
            <person name="Dehal P."/>
            <person name="Jiang R.H."/>
            <person name="Aerts A."/>
            <person name="Arredondo F.D."/>
            <person name="Baxter L."/>
            <person name="Bensasson D."/>
            <person name="Beynon J.L."/>
            <person name="Chapman J."/>
            <person name="Damasceno C.M."/>
            <person name="Dorrance A.E."/>
            <person name="Dou D."/>
            <person name="Dickerman A.W."/>
            <person name="Dubchak I.L."/>
            <person name="Garbelotto M."/>
            <person name="Gijzen M."/>
            <person name="Gordon S.G."/>
            <person name="Govers F."/>
            <person name="Grunwald N.J."/>
            <person name="Huang W."/>
            <person name="Ivors K.L."/>
            <person name="Jones R.W."/>
            <person name="Kamoun S."/>
            <person name="Krampis K."/>
            <person name="Lamour K.H."/>
            <person name="Lee M.K."/>
            <person name="McDonald W.H."/>
            <person name="Medina M."/>
            <person name="Meijer H.J."/>
            <person name="Nordberg E.K."/>
            <person name="Maclean D.J."/>
            <person name="Ospina-Giraldo M.D."/>
            <person name="Morris P.F."/>
            <person name="Phuntumart V."/>
            <person name="Putnam N.H."/>
            <person name="Rash S."/>
            <person name="Rose J.K."/>
            <person name="Sakihama Y."/>
            <person name="Salamov A.A."/>
            <person name="Savidor A."/>
            <person name="Scheuring C.F."/>
            <person name="Smith B.M."/>
            <person name="Sobral B.W."/>
            <person name="Terry A."/>
            <person name="Torto-Alalibo T.A."/>
            <person name="Win J."/>
            <person name="Xu Z."/>
            <person name="Zhang H."/>
            <person name="Grigoriev I.V."/>
            <person name="Rokhsar D.S."/>
            <person name="Boore J.L."/>
        </authorList>
    </citation>
    <scope>NUCLEOTIDE SEQUENCE [LARGE SCALE GENOMIC DNA]</scope>
    <source>
        <strain evidence="4 5">P6497</strain>
    </source>
</reference>
<feature type="repeat" description="WD" evidence="3">
    <location>
        <begin position="102"/>
        <end position="133"/>
    </location>
</feature>
<dbReference type="Pfam" id="PF00400">
    <property type="entry name" value="WD40"/>
    <property type="match status" value="6"/>
</dbReference>
<dbReference type="CDD" id="cd00200">
    <property type="entry name" value="WD40"/>
    <property type="match status" value="1"/>
</dbReference>
<organism evidence="4 5">
    <name type="scientific">Phytophthora sojae (strain P6497)</name>
    <name type="common">Soybean stem and root rot agent</name>
    <name type="synonym">Phytophthora megasperma f. sp. glycines</name>
    <dbReference type="NCBI Taxonomy" id="1094619"/>
    <lineage>
        <taxon>Eukaryota</taxon>
        <taxon>Sar</taxon>
        <taxon>Stramenopiles</taxon>
        <taxon>Oomycota</taxon>
        <taxon>Peronosporomycetes</taxon>
        <taxon>Peronosporales</taxon>
        <taxon>Peronosporaceae</taxon>
        <taxon>Phytophthora</taxon>
    </lineage>
</organism>
<evidence type="ECO:0000256" key="1">
    <source>
        <dbReference type="ARBA" id="ARBA00022574"/>
    </source>
</evidence>
<dbReference type="PANTHER" id="PTHR19920:SF0">
    <property type="entry name" value="CYTOSOLIC IRON-SULFUR PROTEIN ASSEMBLY PROTEIN CIAO1-RELATED"/>
    <property type="match status" value="1"/>
</dbReference>
<dbReference type="PRINTS" id="PR00320">
    <property type="entry name" value="GPROTEINBRPT"/>
</dbReference>
<dbReference type="PANTHER" id="PTHR19920">
    <property type="entry name" value="WD40 PROTEIN CIAO1"/>
    <property type="match status" value="1"/>
</dbReference>
<feature type="repeat" description="WD" evidence="3">
    <location>
        <begin position="57"/>
        <end position="89"/>
    </location>
</feature>
<dbReference type="OMA" id="IREIRWS"/>
<feature type="repeat" description="WD" evidence="3">
    <location>
        <begin position="202"/>
        <end position="234"/>
    </location>
</feature>
<name>G4ZIQ5_PHYSP</name>
<evidence type="ECO:0000256" key="2">
    <source>
        <dbReference type="ARBA" id="ARBA00022737"/>
    </source>
</evidence>
<dbReference type="InParanoid" id="G4ZIQ5"/>
<dbReference type="SMART" id="SM00320">
    <property type="entry name" value="WD40"/>
    <property type="match status" value="6"/>
</dbReference>
<evidence type="ECO:0000313" key="5">
    <source>
        <dbReference type="Proteomes" id="UP000002640"/>
    </source>
</evidence>
<dbReference type="AlphaFoldDB" id="G4ZIQ5"/>
<feature type="repeat" description="WD" evidence="3">
    <location>
        <begin position="146"/>
        <end position="178"/>
    </location>
</feature>